<evidence type="ECO:0000313" key="3">
    <source>
        <dbReference type="Proteomes" id="UP001501072"/>
    </source>
</evidence>
<proteinExistence type="predicted"/>
<gene>
    <name evidence="2" type="ORF">GCM10009564_54890</name>
</gene>
<keyword evidence="3" id="KW-1185">Reference proteome</keyword>
<name>A0ABP4DSV5_9ACTN</name>
<organism evidence="2 3">
    <name type="scientific">Streptomyces thermogriseus</name>
    <dbReference type="NCBI Taxonomy" id="75292"/>
    <lineage>
        <taxon>Bacteria</taxon>
        <taxon>Bacillati</taxon>
        <taxon>Actinomycetota</taxon>
        <taxon>Actinomycetes</taxon>
        <taxon>Kitasatosporales</taxon>
        <taxon>Streptomycetaceae</taxon>
        <taxon>Streptomyces</taxon>
    </lineage>
</organism>
<dbReference type="EMBL" id="BAAAHU010000114">
    <property type="protein sequence ID" value="GAA1017345.1"/>
    <property type="molecule type" value="Genomic_DNA"/>
</dbReference>
<evidence type="ECO:0000313" key="2">
    <source>
        <dbReference type="EMBL" id="GAA1017345.1"/>
    </source>
</evidence>
<comment type="caution">
    <text evidence="2">The sequence shown here is derived from an EMBL/GenBank/DDBJ whole genome shotgun (WGS) entry which is preliminary data.</text>
</comment>
<sequence>MAWEEWESLKAQAAERRSTQMQLNQADGGGGGGGSSDLVVRRDDLGAVGHEAYILWDNLRAVP</sequence>
<evidence type="ECO:0000256" key="1">
    <source>
        <dbReference type="SAM" id="MobiDB-lite"/>
    </source>
</evidence>
<feature type="region of interest" description="Disordered" evidence="1">
    <location>
        <begin position="10"/>
        <end position="38"/>
    </location>
</feature>
<accession>A0ABP4DSV5</accession>
<reference evidence="3" key="1">
    <citation type="journal article" date="2019" name="Int. J. Syst. Evol. Microbiol.">
        <title>The Global Catalogue of Microorganisms (GCM) 10K type strain sequencing project: providing services to taxonomists for standard genome sequencing and annotation.</title>
        <authorList>
            <consortium name="The Broad Institute Genomics Platform"/>
            <consortium name="The Broad Institute Genome Sequencing Center for Infectious Disease"/>
            <person name="Wu L."/>
            <person name="Ma J."/>
        </authorList>
    </citation>
    <scope>NUCLEOTIDE SEQUENCE [LARGE SCALE GENOMIC DNA]</scope>
    <source>
        <strain evidence="3">JCM 11269</strain>
    </source>
</reference>
<protein>
    <submittedName>
        <fullName evidence="2">Uncharacterized protein</fullName>
    </submittedName>
</protein>
<dbReference type="Proteomes" id="UP001501072">
    <property type="component" value="Unassembled WGS sequence"/>
</dbReference>